<evidence type="ECO:0000256" key="1">
    <source>
        <dbReference type="ARBA" id="ARBA00022729"/>
    </source>
</evidence>
<dbReference type="InterPro" id="IPR013320">
    <property type="entry name" value="ConA-like_dom_sf"/>
</dbReference>
<dbReference type="InterPro" id="IPR026444">
    <property type="entry name" value="Secre_tail"/>
</dbReference>
<feature type="domain" description="Secretion system C-terminal sorting" evidence="3">
    <location>
        <begin position="238"/>
        <end position="305"/>
    </location>
</feature>
<protein>
    <submittedName>
        <fullName evidence="4">Por secretion system C-terminal sorting domain-containing protein</fullName>
    </submittedName>
</protein>
<dbReference type="RefSeq" id="WP_092465608.1">
    <property type="nucleotide sequence ID" value="NZ_FNCZ01000001.1"/>
</dbReference>
<organism evidence="4 5">
    <name type="scientific">Winogradskyella thalassocola</name>
    <dbReference type="NCBI Taxonomy" id="262004"/>
    <lineage>
        <taxon>Bacteria</taxon>
        <taxon>Pseudomonadati</taxon>
        <taxon>Bacteroidota</taxon>
        <taxon>Flavobacteriia</taxon>
        <taxon>Flavobacteriales</taxon>
        <taxon>Flavobacteriaceae</taxon>
        <taxon>Winogradskyella</taxon>
    </lineage>
</organism>
<dbReference type="Gene3D" id="2.60.120.560">
    <property type="entry name" value="Exo-inulinase, domain 1"/>
    <property type="match status" value="1"/>
</dbReference>
<evidence type="ECO:0000256" key="2">
    <source>
        <dbReference type="SAM" id="SignalP"/>
    </source>
</evidence>
<dbReference type="Pfam" id="PF18962">
    <property type="entry name" value="Por_Secre_tail"/>
    <property type="match status" value="1"/>
</dbReference>
<evidence type="ECO:0000313" key="5">
    <source>
        <dbReference type="Proteomes" id="UP000199492"/>
    </source>
</evidence>
<dbReference type="NCBIfam" id="TIGR04183">
    <property type="entry name" value="Por_Secre_tail"/>
    <property type="match status" value="1"/>
</dbReference>
<dbReference type="AlphaFoldDB" id="A0A1G7VMF7"/>
<feature type="signal peptide" evidence="2">
    <location>
        <begin position="1"/>
        <end position="19"/>
    </location>
</feature>
<keyword evidence="5" id="KW-1185">Reference proteome</keyword>
<dbReference type="EMBL" id="FNCZ01000001">
    <property type="protein sequence ID" value="SDG60996.1"/>
    <property type="molecule type" value="Genomic_DNA"/>
</dbReference>
<dbReference type="Proteomes" id="UP000199492">
    <property type="component" value="Unassembled WGS sequence"/>
</dbReference>
<evidence type="ECO:0000259" key="3">
    <source>
        <dbReference type="Pfam" id="PF18962"/>
    </source>
</evidence>
<reference evidence="5" key="1">
    <citation type="submission" date="2016-10" db="EMBL/GenBank/DDBJ databases">
        <authorList>
            <person name="Varghese N."/>
            <person name="Submissions S."/>
        </authorList>
    </citation>
    <scope>NUCLEOTIDE SEQUENCE [LARGE SCALE GENOMIC DNA]</scope>
    <source>
        <strain evidence="5">DSM 15363</strain>
    </source>
</reference>
<dbReference type="SUPFAM" id="SSF49899">
    <property type="entry name" value="Concanavalin A-like lectins/glucanases"/>
    <property type="match status" value="1"/>
</dbReference>
<evidence type="ECO:0000313" key="4">
    <source>
        <dbReference type="EMBL" id="SDG60996.1"/>
    </source>
</evidence>
<dbReference type="GO" id="GO:0004553">
    <property type="term" value="F:hydrolase activity, hydrolyzing O-glycosyl compounds"/>
    <property type="evidence" value="ECO:0007669"/>
    <property type="project" value="UniProtKB-ARBA"/>
</dbReference>
<feature type="chain" id="PRO_5011597460" evidence="2">
    <location>
        <begin position="20"/>
        <end position="308"/>
    </location>
</feature>
<gene>
    <name evidence="4" type="ORF">SAMN04489796_10168</name>
</gene>
<name>A0A1G7VMF7_9FLAO</name>
<keyword evidence="1 2" id="KW-0732">Signal</keyword>
<proteinExistence type="predicted"/>
<accession>A0A1G7VMF7</accession>
<dbReference type="STRING" id="262004.SAMN04489796_10168"/>
<sequence length="308" mass="34259">MIKNYTIAFMLLLTGGVFSQETISFETSESYTLGTLNNQNGWEVTEGSEGAFLQNQVVSDEESSDGTYAFKNSYESGFDAQWLPIFGAVKSFNTPKSFEDFTFSYDVMVTESNGADFEMTLFGIDANDDFVPVAGIAMEYRGFIYTIDDINYTAAYIDGAEWTPNTWLHVKIEVTATELKYYLNDVLAHTRSNFTSVDIVGFNMLHNNYGGDAYYDNFSFETGTLGVTDVADGSTLRIYPNPVTDELQITGIQRAQIAQVSVYNLNGQQLMERTSVDALDVSRLSGGVYMLTIVTTDGKTHTDKLLKK</sequence>
<dbReference type="GO" id="GO:0005975">
    <property type="term" value="P:carbohydrate metabolic process"/>
    <property type="evidence" value="ECO:0007669"/>
    <property type="project" value="UniProtKB-ARBA"/>
</dbReference>
<dbReference type="OrthoDB" id="1467680at2"/>